<dbReference type="CDD" id="cd01448">
    <property type="entry name" value="TST_Repeat_1"/>
    <property type="match status" value="1"/>
</dbReference>
<keyword evidence="1" id="KW-0677">Repeat</keyword>
<dbReference type="RefSeq" id="WP_169716730.1">
    <property type="nucleotide sequence ID" value="NZ_CP155571.1"/>
</dbReference>
<keyword evidence="3 5" id="KW-0808">Transferase</keyword>
<feature type="domain" description="Rhodanese" evidence="4">
    <location>
        <begin position="146"/>
        <end position="260"/>
    </location>
</feature>
<dbReference type="InterPro" id="IPR036873">
    <property type="entry name" value="Rhodanese-like_dom_sf"/>
</dbReference>
<dbReference type="Gene3D" id="3.40.250.10">
    <property type="entry name" value="Rhodanese-like domain"/>
    <property type="match status" value="2"/>
</dbReference>
<proteinExistence type="predicted"/>
<accession>A0ABZ3IWW4</accession>
<dbReference type="GO" id="GO:0004792">
    <property type="term" value="F:thiosulfate-cyanide sulfurtransferase activity"/>
    <property type="evidence" value="ECO:0007669"/>
    <property type="project" value="UniProtKB-EC"/>
</dbReference>
<protein>
    <recommendedName>
        <fullName evidence="3">Sulfurtransferase</fullName>
    </recommendedName>
</protein>
<evidence type="ECO:0000313" key="5">
    <source>
        <dbReference type="EMBL" id="XFO70568.1"/>
    </source>
</evidence>
<dbReference type="EMBL" id="CP155571">
    <property type="protein sequence ID" value="XFO70568.1"/>
    <property type="molecule type" value="Genomic_DNA"/>
</dbReference>
<evidence type="ECO:0000313" key="6">
    <source>
        <dbReference type="Proteomes" id="UP000216052"/>
    </source>
</evidence>
<dbReference type="SMART" id="SM00450">
    <property type="entry name" value="RHOD"/>
    <property type="match status" value="2"/>
</dbReference>
<dbReference type="PROSITE" id="PS50206">
    <property type="entry name" value="RHODANESE_3"/>
    <property type="match status" value="2"/>
</dbReference>
<feature type="domain" description="Rhodanese" evidence="4">
    <location>
        <begin position="6"/>
        <end position="113"/>
    </location>
</feature>
<sequence length="264" mass="29762">MQDLIKNETVKIIDVRPPERYQKEHLPGAVNAWWQDYMDQKGPVPTPEHFAALLSKLGISDQDTIVLYADSDKHGPAYVAHFWWLLDIFGYHNAKMLDGGLEAWQALGYKLTNAVLKVAPGNFKLTRIDTGKLATTEEVWNAVKEPDPKVIILDVREWDEFSGSIQAPGAVRKGRIPGAVWLYWGDVLNPDKTLKNVDELRKIFKTKGITPDKTVITYCQAGVRATHTAYVLSEVLGYKNVKNYAGSWIEWSQRGELPAEIDGQ</sequence>
<evidence type="ECO:0000259" key="4">
    <source>
        <dbReference type="PROSITE" id="PS50206"/>
    </source>
</evidence>
<comment type="catalytic activity">
    <reaction evidence="2">
        <text>thiosulfate + hydrogen cyanide = thiocyanate + sulfite + 2 H(+)</text>
        <dbReference type="Rhea" id="RHEA:16881"/>
        <dbReference type="ChEBI" id="CHEBI:15378"/>
        <dbReference type="ChEBI" id="CHEBI:17359"/>
        <dbReference type="ChEBI" id="CHEBI:18022"/>
        <dbReference type="ChEBI" id="CHEBI:18407"/>
        <dbReference type="ChEBI" id="CHEBI:33542"/>
        <dbReference type="EC" id="2.8.1.1"/>
    </reaction>
</comment>
<reference evidence="5" key="1">
    <citation type="submission" date="2024-05" db="EMBL/GenBank/DDBJ databases">
        <title>Isolation and characterization of Sporomusa carbonis sp. nov., a carboxydotrophic hydrogenogen in the genus of Sporomusa isolated from a charcoal burning pile.</title>
        <authorList>
            <person name="Boeer T."/>
            <person name="Rosenbaum F."/>
            <person name="Eysell L."/>
            <person name="Mueller V."/>
            <person name="Daniel R."/>
            <person name="Poehlein A."/>
        </authorList>
    </citation>
    <scope>NUCLEOTIDE SEQUENCE [LARGE SCALE GENOMIC DNA]</scope>
    <source>
        <strain evidence="5">DSM 3132</strain>
    </source>
</reference>
<dbReference type="PROSITE" id="PS00683">
    <property type="entry name" value="RHODANESE_2"/>
    <property type="match status" value="1"/>
</dbReference>
<evidence type="ECO:0000256" key="2">
    <source>
        <dbReference type="ARBA" id="ARBA00047549"/>
    </source>
</evidence>
<dbReference type="Proteomes" id="UP000216052">
    <property type="component" value="Chromosome"/>
</dbReference>
<evidence type="ECO:0000256" key="1">
    <source>
        <dbReference type="ARBA" id="ARBA00022737"/>
    </source>
</evidence>
<dbReference type="CDD" id="cd01449">
    <property type="entry name" value="TST_Repeat_2"/>
    <property type="match status" value="1"/>
</dbReference>
<dbReference type="SUPFAM" id="SSF52821">
    <property type="entry name" value="Rhodanese/Cell cycle control phosphatase"/>
    <property type="match status" value="2"/>
</dbReference>
<dbReference type="PANTHER" id="PTHR43855">
    <property type="entry name" value="THIOSULFATE SULFURTRANSFERASE"/>
    <property type="match status" value="1"/>
</dbReference>
<keyword evidence="6" id="KW-1185">Reference proteome</keyword>
<evidence type="ECO:0000256" key="3">
    <source>
        <dbReference type="RuleBase" id="RU000507"/>
    </source>
</evidence>
<dbReference type="PANTHER" id="PTHR43855:SF1">
    <property type="entry name" value="THIOSULFATE SULFURTRANSFERASE"/>
    <property type="match status" value="1"/>
</dbReference>
<dbReference type="InterPro" id="IPR001763">
    <property type="entry name" value="Rhodanese-like_dom"/>
</dbReference>
<gene>
    <name evidence="5" type="ORF">SPACI_005670</name>
</gene>
<dbReference type="InterPro" id="IPR001307">
    <property type="entry name" value="Thiosulphate_STrfase_CS"/>
</dbReference>
<organism evidence="5 6">
    <name type="scientific">Sporomusa acidovorans (strain ATCC 49682 / DSM 3132 / Mol)</name>
    <dbReference type="NCBI Taxonomy" id="1123286"/>
    <lineage>
        <taxon>Bacteria</taxon>
        <taxon>Bacillati</taxon>
        <taxon>Bacillota</taxon>
        <taxon>Negativicutes</taxon>
        <taxon>Selenomonadales</taxon>
        <taxon>Sporomusaceae</taxon>
        <taxon>Sporomusa</taxon>
    </lineage>
</organism>
<name>A0ABZ3IWW4_SPOA4</name>
<dbReference type="Pfam" id="PF00581">
    <property type="entry name" value="Rhodanese"/>
    <property type="match status" value="2"/>
</dbReference>
<dbReference type="InterPro" id="IPR051126">
    <property type="entry name" value="Thiosulfate_sulfurtransferase"/>
</dbReference>